<evidence type="ECO:0000313" key="4">
    <source>
        <dbReference type="Proteomes" id="UP000178515"/>
    </source>
</evidence>
<dbReference type="GO" id="GO:0008887">
    <property type="term" value="F:glycerate kinase activity"/>
    <property type="evidence" value="ECO:0007669"/>
    <property type="project" value="InterPro"/>
</dbReference>
<dbReference type="Pfam" id="PF13660">
    <property type="entry name" value="DUF4147"/>
    <property type="match status" value="1"/>
</dbReference>
<name>A0A1G1Z3J1_9BACT</name>
<dbReference type="InterPro" id="IPR038614">
    <property type="entry name" value="GK_N_sf"/>
</dbReference>
<evidence type="ECO:0008006" key="5">
    <source>
        <dbReference type="Google" id="ProtNLM"/>
    </source>
</evidence>
<reference evidence="3 4" key="1">
    <citation type="journal article" date="2016" name="Nat. Commun.">
        <title>Thousands of microbial genomes shed light on interconnected biogeochemical processes in an aquifer system.</title>
        <authorList>
            <person name="Anantharaman K."/>
            <person name="Brown C.T."/>
            <person name="Hug L.A."/>
            <person name="Sharon I."/>
            <person name="Castelle C.J."/>
            <person name="Probst A.J."/>
            <person name="Thomas B.C."/>
            <person name="Singh A."/>
            <person name="Wilkins M.J."/>
            <person name="Karaoz U."/>
            <person name="Brodie E.L."/>
            <person name="Williams K.H."/>
            <person name="Hubbard S.S."/>
            <person name="Banfield J.F."/>
        </authorList>
    </citation>
    <scope>NUCLEOTIDE SEQUENCE [LARGE SCALE GENOMIC DNA]</scope>
</reference>
<dbReference type="Pfam" id="PF05161">
    <property type="entry name" value="MOFRL"/>
    <property type="match status" value="1"/>
</dbReference>
<dbReference type="InterPro" id="IPR007835">
    <property type="entry name" value="MOFRL"/>
</dbReference>
<dbReference type="Gene3D" id="3.40.50.10180">
    <property type="entry name" value="Glycerate kinase, MOFRL-like N-terminal domain"/>
    <property type="match status" value="1"/>
</dbReference>
<organism evidence="3 4">
    <name type="scientific">Candidatus Colwellbacteria bacterium RIFCSPHIGHO2_12_FULL_44_17</name>
    <dbReference type="NCBI Taxonomy" id="1797689"/>
    <lineage>
        <taxon>Bacteria</taxon>
        <taxon>Candidatus Colwelliibacteriota</taxon>
    </lineage>
</organism>
<dbReference type="SUPFAM" id="SSF82544">
    <property type="entry name" value="GckA/TtuD-like"/>
    <property type="match status" value="1"/>
</dbReference>
<dbReference type="PANTHER" id="PTHR12227">
    <property type="entry name" value="GLYCERATE KINASE"/>
    <property type="match status" value="1"/>
</dbReference>
<dbReference type="Gene3D" id="3.40.1480.10">
    <property type="entry name" value="MOFRL domain"/>
    <property type="match status" value="1"/>
</dbReference>
<proteinExistence type="predicted"/>
<protein>
    <recommendedName>
        <fullName evidence="5">Glycerate kinase</fullName>
    </recommendedName>
</protein>
<dbReference type="InterPro" id="IPR037035">
    <property type="entry name" value="GK-like_C_sf"/>
</dbReference>
<gene>
    <name evidence="3" type="ORF">A3F24_01690</name>
</gene>
<dbReference type="STRING" id="1797689.A3F24_01690"/>
<evidence type="ECO:0000313" key="3">
    <source>
        <dbReference type="EMBL" id="OGY59202.1"/>
    </source>
</evidence>
<sequence length="437" mass="47227">MKIKNYKQIALTEPRRTLLSIIEAGLESIETKHVIEKSVRVENNALVVNETVTPLKEDGVTLVAIGKCALDAATALEPMLGKYLKNGIVLDIRDSKEASFKKLEYLQGTHPMPSEANVAATKKILELLKNKTENDVVLFVISGGGSTLLSAPLEGITAADETALMKLLFKKGATIQEINAIRKHSSYARGGNLAKEAYPAKVISLIFSDVPGNDINVISSAPTVEDETSVKDAEKILKKYDCLKELNKDEYPLTETPKESKYFENVSNILLVSNETALNAMAEKAKEHSLEVEIRETALIGEARKVAANIAKEIRKADLGKVLLYGGETTVTIKGKGRGGRNQELTLAALKEVNGGEVIASIASDGRDNGEFAGAIADEFGRKKAEEKGLDIKAYLEENDATSFFEQSGDYILTGATGTNVSDITIALKVVSRNNGE</sequence>
<evidence type="ECO:0000259" key="2">
    <source>
        <dbReference type="Pfam" id="PF13660"/>
    </source>
</evidence>
<dbReference type="GO" id="GO:0005737">
    <property type="term" value="C:cytoplasm"/>
    <property type="evidence" value="ECO:0007669"/>
    <property type="project" value="TreeGrafter"/>
</dbReference>
<feature type="domain" description="MOFRL" evidence="1">
    <location>
        <begin position="322"/>
        <end position="423"/>
    </location>
</feature>
<dbReference type="AlphaFoldDB" id="A0A1G1Z3J1"/>
<dbReference type="PANTHER" id="PTHR12227:SF0">
    <property type="entry name" value="GLYCERATE KINASE"/>
    <property type="match status" value="1"/>
</dbReference>
<comment type="caution">
    <text evidence="3">The sequence shown here is derived from an EMBL/GenBank/DDBJ whole genome shotgun (WGS) entry which is preliminary data.</text>
</comment>
<dbReference type="InterPro" id="IPR025286">
    <property type="entry name" value="MOFRL_assoc_dom"/>
</dbReference>
<accession>A0A1G1Z3J1</accession>
<dbReference type="Proteomes" id="UP000178515">
    <property type="component" value="Unassembled WGS sequence"/>
</dbReference>
<dbReference type="EMBL" id="MHIX01000021">
    <property type="protein sequence ID" value="OGY59202.1"/>
    <property type="molecule type" value="Genomic_DNA"/>
</dbReference>
<dbReference type="InterPro" id="IPR039760">
    <property type="entry name" value="MOFRL_protein"/>
</dbReference>
<evidence type="ECO:0000259" key="1">
    <source>
        <dbReference type="Pfam" id="PF05161"/>
    </source>
</evidence>
<feature type="domain" description="MOFRL-associated" evidence="2">
    <location>
        <begin position="18"/>
        <end position="247"/>
    </location>
</feature>